<feature type="transmembrane region" description="Helical" evidence="10">
    <location>
        <begin position="76"/>
        <end position="95"/>
    </location>
</feature>
<keyword evidence="9" id="KW-0443">Lipid metabolism</keyword>
<comment type="domain">
    <text evidence="9">The HXXXXD motif is essential for acyltransferase activity and may constitute the binding site for the phosphate moiety of the glycerol-3-phosphate.</text>
</comment>
<dbReference type="SUPFAM" id="SSF69593">
    <property type="entry name" value="Glycerol-3-phosphate (1)-acyltransferase"/>
    <property type="match status" value="1"/>
</dbReference>
<dbReference type="AlphaFoldDB" id="A0A5S9IK00"/>
<comment type="pathway">
    <text evidence="2">Phospholipid metabolism; CDP-diacylglycerol biosynthesis; CDP-diacylglycerol from sn-glycerol 3-phosphate: step 2/3.</text>
</comment>
<dbReference type="GO" id="GO:0003841">
    <property type="term" value="F:1-acylglycerol-3-phosphate O-acyltransferase activity"/>
    <property type="evidence" value="ECO:0007669"/>
    <property type="project" value="UniProtKB-UniRule"/>
</dbReference>
<feature type="transmembrane region" description="Helical" evidence="10">
    <location>
        <begin position="12"/>
        <end position="33"/>
    </location>
</feature>
<dbReference type="PANTHER" id="PTHR10434:SF11">
    <property type="entry name" value="1-ACYL-SN-GLYCEROL-3-PHOSPHATE ACYLTRANSFERASE"/>
    <property type="match status" value="1"/>
</dbReference>
<evidence type="ECO:0000256" key="7">
    <source>
        <dbReference type="ARBA" id="ARBA00022679"/>
    </source>
</evidence>
<dbReference type="InterPro" id="IPR002123">
    <property type="entry name" value="Plipid/glycerol_acylTrfase"/>
</dbReference>
<evidence type="ECO:0000313" key="13">
    <source>
        <dbReference type="Proteomes" id="UP000326354"/>
    </source>
</evidence>
<evidence type="ECO:0000256" key="4">
    <source>
        <dbReference type="ARBA" id="ARBA00008655"/>
    </source>
</evidence>
<feature type="domain" description="Phospholipid/glycerol acyltransferase" evidence="11">
    <location>
        <begin position="76"/>
        <end position="191"/>
    </location>
</feature>
<dbReference type="OrthoDB" id="9803035at2"/>
<evidence type="ECO:0000256" key="10">
    <source>
        <dbReference type="SAM" id="Phobius"/>
    </source>
</evidence>
<dbReference type="KEGG" id="uam:UABAM_00348"/>
<evidence type="ECO:0000256" key="8">
    <source>
        <dbReference type="ARBA" id="ARBA00023315"/>
    </source>
</evidence>
<evidence type="ECO:0000256" key="1">
    <source>
        <dbReference type="ARBA" id="ARBA00001141"/>
    </source>
</evidence>
<dbReference type="GO" id="GO:0016020">
    <property type="term" value="C:membrane"/>
    <property type="evidence" value="ECO:0007669"/>
    <property type="project" value="InterPro"/>
</dbReference>
<keyword evidence="10" id="KW-0472">Membrane</keyword>
<organism evidence="12 13">
    <name type="scientific">Uabimicrobium amorphum</name>
    <dbReference type="NCBI Taxonomy" id="2596890"/>
    <lineage>
        <taxon>Bacteria</taxon>
        <taxon>Pseudomonadati</taxon>
        <taxon>Planctomycetota</taxon>
        <taxon>Candidatus Uabimicrobiia</taxon>
        <taxon>Candidatus Uabimicrobiales</taxon>
        <taxon>Candidatus Uabimicrobiaceae</taxon>
        <taxon>Candidatus Uabimicrobium</taxon>
    </lineage>
</organism>
<dbReference type="PANTHER" id="PTHR10434">
    <property type="entry name" value="1-ACYL-SN-GLYCEROL-3-PHOSPHATE ACYLTRANSFERASE"/>
    <property type="match status" value="1"/>
</dbReference>
<dbReference type="GO" id="GO:0006654">
    <property type="term" value="P:phosphatidic acid biosynthetic process"/>
    <property type="evidence" value="ECO:0007669"/>
    <property type="project" value="TreeGrafter"/>
</dbReference>
<dbReference type="Proteomes" id="UP000326354">
    <property type="component" value="Chromosome"/>
</dbReference>
<evidence type="ECO:0000259" key="11">
    <source>
        <dbReference type="SMART" id="SM00563"/>
    </source>
</evidence>
<keyword evidence="9" id="KW-0444">Lipid biosynthesis</keyword>
<keyword evidence="13" id="KW-1185">Reference proteome</keyword>
<dbReference type="EMBL" id="AP019860">
    <property type="protein sequence ID" value="BBM82005.1"/>
    <property type="molecule type" value="Genomic_DNA"/>
</dbReference>
<dbReference type="EC" id="2.3.1.51" evidence="5 9"/>
<keyword evidence="9" id="KW-0594">Phospholipid biosynthesis</keyword>
<feature type="transmembrane region" description="Helical" evidence="10">
    <location>
        <begin position="45"/>
        <end position="64"/>
    </location>
</feature>
<dbReference type="InterPro" id="IPR004552">
    <property type="entry name" value="AGP_acyltrans"/>
</dbReference>
<comment type="similarity">
    <text evidence="4 9">Belongs to the 1-acyl-sn-glycerol-3-phosphate acyltransferase family.</text>
</comment>
<keyword evidence="7 9" id="KW-0808">Transferase</keyword>
<accession>A0A5S9IK00</accession>
<reference evidence="12 13" key="1">
    <citation type="submission" date="2019-08" db="EMBL/GenBank/DDBJ databases">
        <title>Complete genome sequence of Candidatus Uab amorphum.</title>
        <authorList>
            <person name="Shiratori T."/>
            <person name="Suzuki S."/>
            <person name="Kakizawa Y."/>
            <person name="Ishida K."/>
        </authorList>
    </citation>
    <scope>NUCLEOTIDE SEQUENCE [LARGE SCALE GENOMIC DNA]</scope>
    <source>
        <strain evidence="12 13">SRT547</strain>
    </source>
</reference>
<keyword evidence="8 9" id="KW-0012">Acyltransferase</keyword>
<evidence type="ECO:0000313" key="12">
    <source>
        <dbReference type="EMBL" id="BBM82005.1"/>
    </source>
</evidence>
<evidence type="ECO:0000256" key="3">
    <source>
        <dbReference type="ARBA" id="ARBA00005189"/>
    </source>
</evidence>
<protein>
    <recommendedName>
        <fullName evidence="6 9">1-acyl-sn-glycerol-3-phosphate acyltransferase</fullName>
        <ecNumber evidence="5 9">2.3.1.51</ecNumber>
    </recommendedName>
</protein>
<keyword evidence="10" id="KW-1133">Transmembrane helix</keyword>
<comment type="catalytic activity">
    <reaction evidence="1 9">
        <text>a 1-acyl-sn-glycero-3-phosphate + an acyl-CoA = a 1,2-diacyl-sn-glycero-3-phosphate + CoA</text>
        <dbReference type="Rhea" id="RHEA:19709"/>
        <dbReference type="ChEBI" id="CHEBI:57287"/>
        <dbReference type="ChEBI" id="CHEBI:57970"/>
        <dbReference type="ChEBI" id="CHEBI:58342"/>
        <dbReference type="ChEBI" id="CHEBI:58608"/>
        <dbReference type="EC" id="2.3.1.51"/>
    </reaction>
</comment>
<keyword evidence="9" id="KW-1208">Phospholipid metabolism</keyword>
<dbReference type="CDD" id="cd07989">
    <property type="entry name" value="LPLAT_AGPAT-like"/>
    <property type="match status" value="1"/>
</dbReference>
<keyword evidence="10" id="KW-0812">Transmembrane</keyword>
<evidence type="ECO:0000256" key="9">
    <source>
        <dbReference type="RuleBase" id="RU361267"/>
    </source>
</evidence>
<evidence type="ECO:0000256" key="2">
    <source>
        <dbReference type="ARBA" id="ARBA00004728"/>
    </source>
</evidence>
<dbReference type="NCBIfam" id="TIGR00530">
    <property type="entry name" value="AGP_acyltrn"/>
    <property type="match status" value="1"/>
</dbReference>
<comment type="pathway">
    <text evidence="3">Lipid metabolism.</text>
</comment>
<dbReference type="SMART" id="SM00563">
    <property type="entry name" value="PlsC"/>
    <property type="match status" value="1"/>
</dbReference>
<evidence type="ECO:0000256" key="5">
    <source>
        <dbReference type="ARBA" id="ARBA00013211"/>
    </source>
</evidence>
<feature type="transmembrane region" description="Helical" evidence="10">
    <location>
        <begin position="107"/>
        <end position="125"/>
    </location>
</feature>
<evidence type="ECO:0000256" key="6">
    <source>
        <dbReference type="ARBA" id="ARBA00016139"/>
    </source>
</evidence>
<name>A0A5S9IK00_UABAM</name>
<proteinExistence type="inferred from homology"/>
<dbReference type="RefSeq" id="WP_151966265.1">
    <property type="nucleotide sequence ID" value="NZ_AP019860.1"/>
</dbReference>
<sequence length="249" mass="28807">MLRFLEKVIRILLAFVIFASTSLFFLVVCFLLLPFRTLRTKICLFYGTVMGKTVLYLLKVHPVIKDKHLLRESFPALYIANHTSTLDLFIGGWLAPIGTVGISKKEIVFVPFFGWLYYLSGHLLIDRSNREAAIRSMEKIVKQAQRDNLGIWIWPEGTRSKDGRLQVFKKGFAHLALNSRLPIVPIIIHDAHKRWGKQTGFNFIKEPLKIEVLPKIDTSEWRLETLDEHIASVREIYIKYLGEDQQPNS</sequence>
<dbReference type="Pfam" id="PF01553">
    <property type="entry name" value="Acyltransferase"/>
    <property type="match status" value="1"/>
</dbReference>
<gene>
    <name evidence="12" type="ORF">UABAM_00348</name>
</gene>